<dbReference type="GO" id="GO:0005874">
    <property type="term" value="C:microtubule"/>
    <property type="evidence" value="ECO:0007669"/>
    <property type="project" value="UniProtKB-KW"/>
</dbReference>
<evidence type="ECO:0000313" key="11">
    <source>
        <dbReference type="EMBL" id="RVX22000.1"/>
    </source>
</evidence>
<feature type="region of interest" description="Disordered" evidence="9">
    <location>
        <begin position="99"/>
        <end position="159"/>
    </location>
</feature>
<protein>
    <submittedName>
        <fullName evidence="11">Kinesin-like protein KIN-12C</fullName>
    </submittedName>
</protein>
<feature type="coiled-coil region" evidence="8">
    <location>
        <begin position="614"/>
        <end position="648"/>
    </location>
</feature>
<dbReference type="Gene3D" id="3.40.850.10">
    <property type="entry name" value="Kinesin motor domain"/>
    <property type="match status" value="1"/>
</dbReference>
<feature type="binding site" evidence="7">
    <location>
        <begin position="269"/>
        <end position="276"/>
    </location>
    <ligand>
        <name>ATP</name>
        <dbReference type="ChEBI" id="CHEBI:30616"/>
    </ligand>
</feature>
<dbReference type="InterPro" id="IPR036961">
    <property type="entry name" value="Kinesin_motor_dom_sf"/>
</dbReference>
<dbReference type="Pfam" id="PF00225">
    <property type="entry name" value="Kinesin"/>
    <property type="match status" value="1"/>
</dbReference>
<feature type="coiled-coil region" evidence="8">
    <location>
        <begin position="2046"/>
        <end position="2112"/>
    </location>
</feature>
<name>A0A438KLA9_VITVI</name>
<reference evidence="11 12" key="1">
    <citation type="journal article" date="2018" name="PLoS Genet.">
        <title>Population sequencing reveals clonal diversity and ancestral inbreeding in the grapevine cultivar Chardonnay.</title>
        <authorList>
            <person name="Roach M.J."/>
            <person name="Johnson D.L."/>
            <person name="Bohlmann J."/>
            <person name="van Vuuren H.J."/>
            <person name="Jones S.J."/>
            <person name="Pretorius I.S."/>
            <person name="Schmidt S.A."/>
            <person name="Borneman A.R."/>
        </authorList>
    </citation>
    <scope>NUCLEOTIDE SEQUENCE [LARGE SCALE GENOMIC DNA]</scope>
    <source>
        <strain evidence="12">cv. Chardonnay</strain>
        <tissue evidence="11">Leaf</tissue>
    </source>
</reference>
<dbReference type="PANTHER" id="PTHR37739:SF18">
    <property type="entry name" value="KINESIN-LIKE PROTEIN KIN-12C"/>
    <property type="match status" value="1"/>
</dbReference>
<accession>A0A438KLA9</accession>
<dbReference type="EMBL" id="QGNW01000004">
    <property type="protein sequence ID" value="RVX22000.1"/>
    <property type="molecule type" value="Genomic_DNA"/>
</dbReference>
<keyword evidence="4 8" id="KW-0175">Coiled coil</keyword>
<sequence length="2401" mass="273932">MSRDASDLRFVAANTLKNAQLESTENEFDNSMNSIHFPPPRTPLNTIPDPSQFQREFQELDFDSKDRFGAARAGRSSDRKIEVLENLLSLNKVIGNVSNCGTPRVSGRGKAQSEPSSAQSTPARSISRTLNGGVVGACSGHRPPPYSVGKGGSSSRVSRGISNPMSEPLVEVPHFEIVEDPSFWMDHNVQVLIRIRPISSVERASQGYGRCLRQESSQTILWLGHPETRFTFDHIACEKISQEKLFRVAGLPMVENCISGYNSCMFAYGQTGSGKTYTMMGEIYEMDRELNEDCGITPRIFEYLFTRIRAEEENRRDEKLKYSCKCSFLEIYNEQITDLLEPSSTNLQLREDMKKGVYVENLTEYHVRTVGDIVKLLLQGAANRKMAATCMNSESSRSHSVFTCNIESHWGKDSMTHFRFARLNLVDLAGSERQKSSGAEGDRLKEAANINKSLSTLGLVIMSLVDLAHGKHRHVPYRDSRLTFLLQDSLGGNSKTTIIANVSPSTCSASETLSTLKFAQRAKLIQNNAKVNEDASGDVTALQRQIQQLKGQLSFLMNHHNLSRPLSRCLTSFGESRSGDFSEGYNSLEERIMINNHNTSAQNNKKMKCMEAALAGALRREKLAEDAVRRLEAEIECMNRLAHQREEDVQRTKMMLRFREEKIKRLELLSDGSMSADKYLMEENNALLEEVQLLQSRIERNPELTRFALENIRLLEQLRLFQNFYEQGERDALLAEVSGLRDQLLETLEGQLNFASAKENQDMDTVMELEDCKKMNSKLIREVDELHAELRKCLTCSQSASDSVTVSLSKDPEDLKQADKYSLVETISVRSDSGEEVASYDQVEDEVLQKKNTQKVDDASVMQHTDIEKELRDARMLIEAMESEQLRLIEELQFMQEENRRCMEMLSNKAKVEESVKLEIPCLETSDSEIQNMDLMNNLQVKLDRMTKDLENVKLKNNQYQEDWASQLCHEQQVELVREQVETETTRTILHLQEEVAALQLELHEKLCSMTEENLGLRNSLDAKENELRTLCGEWERATLELTNFLVDGSKSLKDASGQIESIASSFPRVNVWISEHVEKAAKVCIEKEETILLLQKSLEDAQKMAGEMELKLSSLKGATIALTEIQRVHNDESGKEAIQSSKLLDEKINMVKILESKLKKKEVQITEAENRANAAFLVVKKLSDHQHIALRSNIERDMDMSESALSPIMCSQQTSEVKTEADSLAWEEMEVQVQVARLGVLESENVINATYSDTELYLTALQTDILEASSLYRELVQDLMKDIDEMRKNFLELKEDCKNFQVHTVESEAHIPQLPNQYLMLHQIRDELDETNGRLDSIKDCISTTLNVHGCSIAGLDLIEAGGWSPDCYTSSNYHSSDASKDELDGKITEQNLNLKFEGGKILPSVNQTPEESNKLLENSIHREATIWWLRKELEMVFNVFNKLYVQLATLFNEKEIGNCSYMEDTCFLESLAPADNNQDTVLRKAIDEIKMEGMKQVFPSCKLRMKEAETSCSSIREAAADQIISHASRFLTKFEEAHTTIKEADFMLNALLKENENAKQVTGMWKQAGEEWLVEKASLIKEVEQLKSLIQLKEGENTVLQDHIHCSLVEMGDSMFFLEGFFLQMQKDVEERFRELYTAIISTGREILYSICNSRTSLEDIYSEIVEKEFALFVLYHCYIGEDFKRIIPGLNADHGFLRFGRQECNLVMNNLQKSCSSDEGNSMINGIEGIEEGDQSVAARDLEAELGQTSENLIYENLSLKKELERKEVLLKGLLFDFSLLQESASNKKDIKDETEKLILALSQVRCELEMKTSQLDDLLVQHRKLEGHLADTENALFISISDLEQAQESLDNLSDQNAELRVLLKDLYIKKSETEDQLEEQKDVIKGLEKEILRLTSSVEKKLMSSVEDIEDKLSRVTDERDGLHEEVCSLKDKLEMAYALADENEAIAVEARQESEASKIYAEQKEEEVKILEHSVEELECTINVLEKKVCEMDEEVERHRLIRNSLELELQALRQRMLTVESFTENTNVEQTEDQLSRQLYNISRELNEAHTRIRILEEERAERDKEIKQYKDYISELVLHAEAQASQYQQKYKTLEAMVREVKTDSSNSVSAALVQEKTEKSTMRTRGSSSPFRCIAGLVQQMNMEKDQELSMARLHIEELEELAANRQKEVCMLNTRLAAADSMTHDVIRDLLGVKLDMTNYADLIDQHQVLKLLEEAQQQTEESFAKEQEIRNLKKQIDDLIEERESCILEINSKKADIFAAQMTAEQLQERDHLLTAQNEMLKMDKTNLKRKIIELDEMESGSLRLGDAGITKRVAKSEKLLCRVNDELAQYRRRTDEHSSYTKYRVVCVCNYFTLFVVNSKPNAFFPIANREVTVYELGTWKVKALTSNF</sequence>
<comment type="caution">
    <text evidence="11">The sequence shown here is derived from an EMBL/GenBank/DDBJ whole genome shotgun (WGS) entry which is preliminary data.</text>
</comment>
<dbReference type="Proteomes" id="UP000288805">
    <property type="component" value="Unassembled WGS sequence"/>
</dbReference>
<evidence type="ECO:0000256" key="6">
    <source>
        <dbReference type="ARBA" id="ARBA00034488"/>
    </source>
</evidence>
<keyword evidence="3 7" id="KW-0067">ATP-binding</keyword>
<dbReference type="InterPro" id="IPR001752">
    <property type="entry name" value="Kinesin_motor_dom"/>
</dbReference>
<feature type="coiled-coil region" evidence="8">
    <location>
        <begin position="532"/>
        <end position="559"/>
    </location>
</feature>
<keyword evidence="2 7" id="KW-0547">Nucleotide-binding</keyword>
<evidence type="ECO:0000256" key="4">
    <source>
        <dbReference type="ARBA" id="ARBA00023054"/>
    </source>
</evidence>
<dbReference type="SMART" id="SM00129">
    <property type="entry name" value="KISc"/>
    <property type="match status" value="1"/>
</dbReference>
<feature type="coiled-coil region" evidence="8">
    <location>
        <begin position="936"/>
        <end position="963"/>
    </location>
</feature>
<evidence type="ECO:0000313" key="12">
    <source>
        <dbReference type="Proteomes" id="UP000288805"/>
    </source>
</evidence>
<proteinExistence type="inferred from homology"/>
<dbReference type="InterPro" id="IPR019821">
    <property type="entry name" value="Kinesin_motor_CS"/>
</dbReference>
<evidence type="ECO:0000256" key="5">
    <source>
        <dbReference type="ARBA" id="ARBA00023175"/>
    </source>
</evidence>
<dbReference type="FunFam" id="3.40.850.10:FF:000033">
    <property type="entry name" value="Kinesin-like protein KIN-12E"/>
    <property type="match status" value="1"/>
</dbReference>
<organism evidence="11 12">
    <name type="scientific">Vitis vinifera</name>
    <name type="common">Grape</name>
    <dbReference type="NCBI Taxonomy" id="29760"/>
    <lineage>
        <taxon>Eukaryota</taxon>
        <taxon>Viridiplantae</taxon>
        <taxon>Streptophyta</taxon>
        <taxon>Embryophyta</taxon>
        <taxon>Tracheophyta</taxon>
        <taxon>Spermatophyta</taxon>
        <taxon>Magnoliopsida</taxon>
        <taxon>eudicotyledons</taxon>
        <taxon>Gunneridae</taxon>
        <taxon>Pentapetalae</taxon>
        <taxon>rosids</taxon>
        <taxon>Vitales</taxon>
        <taxon>Vitaceae</taxon>
        <taxon>Viteae</taxon>
        <taxon>Vitis</taxon>
    </lineage>
</organism>
<dbReference type="PROSITE" id="PS50067">
    <property type="entry name" value="KINESIN_MOTOR_2"/>
    <property type="match status" value="1"/>
</dbReference>
<evidence type="ECO:0000256" key="9">
    <source>
        <dbReference type="SAM" id="MobiDB-lite"/>
    </source>
</evidence>
<dbReference type="SUPFAM" id="SSF52540">
    <property type="entry name" value="P-loop containing nucleoside triphosphate hydrolases"/>
    <property type="match status" value="1"/>
</dbReference>
<evidence type="ECO:0000259" key="10">
    <source>
        <dbReference type="PROSITE" id="PS50067"/>
    </source>
</evidence>
<feature type="coiled-coil region" evidence="8">
    <location>
        <begin position="1145"/>
        <end position="1172"/>
    </location>
</feature>
<feature type="coiled-coil region" evidence="8">
    <location>
        <begin position="1967"/>
        <end position="2022"/>
    </location>
</feature>
<feature type="coiled-coil region" evidence="8">
    <location>
        <begin position="2226"/>
        <end position="2260"/>
    </location>
</feature>
<dbReference type="PRINTS" id="PR00380">
    <property type="entry name" value="KINESINHEAVY"/>
</dbReference>
<feature type="domain" description="Kinesin motor" evidence="10">
    <location>
        <begin position="188"/>
        <end position="525"/>
    </location>
</feature>
<feature type="coiled-coil region" evidence="8">
    <location>
        <begin position="864"/>
        <end position="898"/>
    </location>
</feature>
<evidence type="ECO:0000256" key="7">
    <source>
        <dbReference type="PROSITE-ProRule" id="PRU00283"/>
    </source>
</evidence>
<evidence type="ECO:0000256" key="1">
    <source>
        <dbReference type="ARBA" id="ARBA00022701"/>
    </source>
</evidence>
<evidence type="ECO:0000256" key="2">
    <source>
        <dbReference type="ARBA" id="ARBA00022741"/>
    </source>
</evidence>
<keyword evidence="1" id="KW-0493">Microtubule</keyword>
<gene>
    <name evidence="11" type="primary">KIN12C_1</name>
    <name evidence="11" type="ORF">CK203_001660</name>
</gene>
<dbReference type="PANTHER" id="PTHR37739">
    <property type="entry name" value="KINESIN-LIKE PROTEIN KIN-12D"/>
    <property type="match status" value="1"/>
</dbReference>
<dbReference type="CDD" id="cd01373">
    <property type="entry name" value="KISc_KLP2_like"/>
    <property type="match status" value="1"/>
</dbReference>
<dbReference type="InterPro" id="IPR027417">
    <property type="entry name" value="P-loop_NTPase"/>
</dbReference>
<dbReference type="GO" id="GO:0003777">
    <property type="term" value="F:microtubule motor activity"/>
    <property type="evidence" value="ECO:0007669"/>
    <property type="project" value="InterPro"/>
</dbReference>
<dbReference type="GO" id="GO:0008017">
    <property type="term" value="F:microtubule binding"/>
    <property type="evidence" value="ECO:0007669"/>
    <property type="project" value="InterPro"/>
</dbReference>
<dbReference type="GO" id="GO:0005524">
    <property type="term" value="F:ATP binding"/>
    <property type="evidence" value="ECO:0007669"/>
    <property type="project" value="UniProtKB-UniRule"/>
</dbReference>
<comment type="similarity">
    <text evidence="6">Belongs to the TRAFAC class myosin-kinesin ATPase superfamily. Kinesin family. KIN-12 subfamily.</text>
</comment>
<evidence type="ECO:0000256" key="3">
    <source>
        <dbReference type="ARBA" id="ARBA00022840"/>
    </source>
</evidence>
<feature type="compositionally biased region" description="Polar residues" evidence="9">
    <location>
        <begin position="113"/>
        <end position="130"/>
    </location>
</feature>
<evidence type="ECO:0000256" key="8">
    <source>
        <dbReference type="SAM" id="Coils"/>
    </source>
</evidence>
<feature type="coiled-coil region" evidence="8">
    <location>
        <begin position="1819"/>
        <end position="1931"/>
    </location>
</feature>
<dbReference type="PROSITE" id="PS00411">
    <property type="entry name" value="KINESIN_MOTOR_1"/>
    <property type="match status" value="1"/>
</dbReference>
<feature type="coiled-coil region" evidence="8">
    <location>
        <begin position="2151"/>
        <end position="2178"/>
    </location>
</feature>
<dbReference type="GO" id="GO:0007018">
    <property type="term" value="P:microtubule-based movement"/>
    <property type="evidence" value="ECO:0007669"/>
    <property type="project" value="InterPro"/>
</dbReference>
<dbReference type="InterPro" id="IPR044986">
    <property type="entry name" value="KIF15/KIN-12"/>
</dbReference>
<keyword evidence="5 7" id="KW-0505">Motor protein</keyword>